<dbReference type="CDD" id="cd16343">
    <property type="entry name" value="LMWPTP"/>
    <property type="match status" value="1"/>
</dbReference>
<dbReference type="InterPro" id="IPR017867">
    <property type="entry name" value="Tyr_phospatase_low_mol_wt"/>
</dbReference>
<dbReference type="SUPFAM" id="SSF52788">
    <property type="entry name" value="Phosphotyrosine protein phosphatases I"/>
    <property type="match status" value="1"/>
</dbReference>
<keyword evidence="8" id="KW-1185">Reference proteome</keyword>
<protein>
    <recommendedName>
        <fullName evidence="2">protein-tyrosine-phosphatase</fullName>
        <ecNumber evidence="2">3.1.3.48</ecNumber>
    </recommendedName>
</protein>
<gene>
    <name evidence="7" type="ORF">AOZ06_07360</name>
</gene>
<evidence type="ECO:0000256" key="4">
    <source>
        <dbReference type="ARBA" id="ARBA00022912"/>
    </source>
</evidence>
<dbReference type="Pfam" id="PF01451">
    <property type="entry name" value="LMWPc"/>
    <property type="match status" value="1"/>
</dbReference>
<accession>A0A0N7F5M1</accession>
<evidence type="ECO:0000259" key="6">
    <source>
        <dbReference type="SMART" id="SM00226"/>
    </source>
</evidence>
<keyword evidence="4" id="KW-0904">Protein phosphatase</keyword>
<evidence type="ECO:0000256" key="2">
    <source>
        <dbReference type="ARBA" id="ARBA00013064"/>
    </source>
</evidence>
<dbReference type="GO" id="GO:0004725">
    <property type="term" value="F:protein tyrosine phosphatase activity"/>
    <property type="evidence" value="ECO:0007669"/>
    <property type="project" value="UniProtKB-EC"/>
</dbReference>
<evidence type="ECO:0000313" key="8">
    <source>
        <dbReference type="Proteomes" id="UP000063699"/>
    </source>
</evidence>
<name>A0A0N7F5M1_9PSEU</name>
<dbReference type="KEGG" id="kphy:AOZ06_07360"/>
<dbReference type="PRINTS" id="PR00719">
    <property type="entry name" value="LMWPTPASE"/>
</dbReference>
<proteinExistence type="inferred from homology"/>
<dbReference type="EMBL" id="CP012752">
    <property type="protein sequence ID" value="ALG14615.1"/>
    <property type="molecule type" value="Genomic_DNA"/>
</dbReference>
<evidence type="ECO:0000256" key="1">
    <source>
        <dbReference type="ARBA" id="ARBA00011063"/>
    </source>
</evidence>
<evidence type="ECO:0000256" key="3">
    <source>
        <dbReference type="ARBA" id="ARBA00022801"/>
    </source>
</evidence>
<dbReference type="Gene3D" id="3.40.50.2300">
    <property type="match status" value="1"/>
</dbReference>
<evidence type="ECO:0000256" key="5">
    <source>
        <dbReference type="PIRSR" id="PIRSR617867-1"/>
    </source>
</evidence>
<evidence type="ECO:0000313" key="7">
    <source>
        <dbReference type="EMBL" id="ALG14615.1"/>
    </source>
</evidence>
<reference evidence="7 8" key="1">
    <citation type="submission" date="2015-07" db="EMBL/GenBank/DDBJ databases">
        <title>Genome sequencing of Kibdelosporangium phytohabitans.</title>
        <authorList>
            <person name="Qin S."/>
            <person name="Xing K."/>
        </authorList>
    </citation>
    <scope>NUCLEOTIDE SEQUENCE [LARGE SCALE GENOMIC DNA]</scope>
    <source>
        <strain evidence="7 8">KLBMP1111</strain>
    </source>
</reference>
<comment type="similarity">
    <text evidence="1">Belongs to the low molecular weight phosphotyrosine protein phosphatase family.</text>
</comment>
<feature type="active site" description="Proton donor" evidence="5">
    <location>
        <position position="120"/>
    </location>
</feature>
<feature type="active site" description="Nucleophile" evidence="5">
    <location>
        <position position="13"/>
    </location>
</feature>
<organism evidence="7 8">
    <name type="scientific">Kibdelosporangium phytohabitans</name>
    <dbReference type="NCBI Taxonomy" id="860235"/>
    <lineage>
        <taxon>Bacteria</taxon>
        <taxon>Bacillati</taxon>
        <taxon>Actinomycetota</taxon>
        <taxon>Actinomycetes</taxon>
        <taxon>Pseudonocardiales</taxon>
        <taxon>Pseudonocardiaceae</taxon>
        <taxon>Kibdelosporangium</taxon>
    </lineage>
</organism>
<dbReference type="Proteomes" id="UP000063699">
    <property type="component" value="Chromosome"/>
</dbReference>
<dbReference type="InterPro" id="IPR050438">
    <property type="entry name" value="LMW_PTPase"/>
</dbReference>
<keyword evidence="3" id="KW-0378">Hydrolase</keyword>
<feature type="active site" description="Nucleophile" evidence="5">
    <location>
        <position position="7"/>
    </location>
</feature>
<dbReference type="PANTHER" id="PTHR11717:SF7">
    <property type="entry name" value="LOW MOLECULAR WEIGHT PHOSPHOTYROSINE PROTEIN PHOSPHATASE"/>
    <property type="match status" value="1"/>
</dbReference>
<dbReference type="InterPro" id="IPR036196">
    <property type="entry name" value="Ptyr_pPase_sf"/>
</dbReference>
<sequence length="154" mass="16393">MHLSFVCTGNICRSPMAAIVVREHLRREGLDEVEVSSAGTGSWHVGDAADPRAQKVLLDHGYQSAHVAAQVGTEHLDADLLLAMDSGHADDLRGMVGDPSRIRLFRSFDPAATGDLDVPDPYYGGNDGFVIVLGMIEAATPGLAGWVKDELGRA</sequence>
<dbReference type="InterPro" id="IPR023485">
    <property type="entry name" value="Ptyr_pPase"/>
</dbReference>
<dbReference type="STRING" id="860235.AOZ06_07360"/>
<dbReference type="OrthoDB" id="9784339at2"/>
<dbReference type="EC" id="3.1.3.48" evidence="2"/>
<dbReference type="SMART" id="SM00226">
    <property type="entry name" value="LMWPc"/>
    <property type="match status" value="1"/>
</dbReference>
<dbReference type="PANTHER" id="PTHR11717">
    <property type="entry name" value="LOW MOLECULAR WEIGHT PROTEIN TYROSINE PHOSPHATASE"/>
    <property type="match status" value="1"/>
</dbReference>
<feature type="domain" description="Phosphotyrosine protein phosphatase I" evidence="6">
    <location>
        <begin position="1"/>
        <end position="146"/>
    </location>
</feature>
<dbReference type="AlphaFoldDB" id="A0A0N7F5M1"/>